<dbReference type="PANTHER" id="PTHR43014:SF2">
    <property type="entry name" value="MERCURIC REDUCTASE"/>
    <property type="match status" value="1"/>
</dbReference>
<dbReference type="SUPFAM" id="SSF55424">
    <property type="entry name" value="FAD/NAD-linked reductases, dimerisation (C-terminal) domain"/>
    <property type="match status" value="1"/>
</dbReference>
<name>A0A4U0Z522_9RHOB</name>
<accession>A0A4U0Z522</accession>
<evidence type="ECO:0000256" key="6">
    <source>
        <dbReference type="ARBA" id="ARBA00023157"/>
    </source>
</evidence>
<dbReference type="Proteomes" id="UP000306340">
    <property type="component" value="Unassembled WGS sequence"/>
</dbReference>
<dbReference type="InterPro" id="IPR004099">
    <property type="entry name" value="Pyr_nucl-diS_OxRdtase_dimer"/>
</dbReference>
<feature type="binding site" evidence="8">
    <location>
        <begin position="140"/>
        <end position="142"/>
    </location>
    <ligand>
        <name>FAD</name>
        <dbReference type="ChEBI" id="CHEBI:57692"/>
    </ligand>
</feature>
<dbReference type="PIRSF" id="PIRSF000350">
    <property type="entry name" value="Mercury_reductase_MerA"/>
    <property type="match status" value="1"/>
</dbReference>
<evidence type="ECO:0000256" key="9">
    <source>
        <dbReference type="PIRSR" id="PIRSR000350-4"/>
    </source>
</evidence>
<dbReference type="InterPro" id="IPR001100">
    <property type="entry name" value="Pyr_nuc-diS_OxRdtase"/>
</dbReference>
<evidence type="ECO:0000256" key="1">
    <source>
        <dbReference type="ARBA" id="ARBA00007532"/>
    </source>
</evidence>
<dbReference type="FunFam" id="3.30.390.30:FF:000001">
    <property type="entry name" value="Dihydrolipoyl dehydrogenase"/>
    <property type="match status" value="1"/>
</dbReference>
<evidence type="ECO:0000313" key="13">
    <source>
        <dbReference type="EMBL" id="TKA98529.1"/>
    </source>
</evidence>
<dbReference type="GO" id="GO:0016668">
    <property type="term" value="F:oxidoreductase activity, acting on a sulfur group of donors, NAD(P) as acceptor"/>
    <property type="evidence" value="ECO:0007669"/>
    <property type="project" value="InterPro"/>
</dbReference>
<dbReference type="InterPro" id="IPR016156">
    <property type="entry name" value="FAD/NAD-linked_Rdtase_dimer_sf"/>
</dbReference>
<dbReference type="GO" id="GO:0003955">
    <property type="term" value="F:NAD(P)H dehydrogenase (quinone) activity"/>
    <property type="evidence" value="ECO:0007669"/>
    <property type="project" value="TreeGrafter"/>
</dbReference>
<dbReference type="InterPro" id="IPR036188">
    <property type="entry name" value="FAD/NAD-bd_sf"/>
</dbReference>
<gene>
    <name evidence="13" type="ORF">FAZ78_00270</name>
</gene>
<reference evidence="13 14" key="1">
    <citation type="submission" date="2019-04" db="EMBL/GenBank/DDBJ databases">
        <title>Crypto-aerobic microbial life in anoxic (sulfidic) marine sediments.</title>
        <authorList>
            <person name="Bhattacharya S."/>
            <person name="Roy C."/>
            <person name="Mondal N."/>
            <person name="Sarkar J."/>
            <person name="Mandal S."/>
            <person name="Rameez M.J."/>
            <person name="Ghosh W."/>
        </authorList>
    </citation>
    <scope>NUCLEOTIDE SEQUENCE [LARGE SCALE GENOMIC DNA]</scope>
    <source>
        <strain evidence="13 14">SBBC</strain>
    </source>
</reference>
<dbReference type="PRINTS" id="PR00411">
    <property type="entry name" value="PNDRDTASEI"/>
</dbReference>
<evidence type="ECO:0000256" key="7">
    <source>
        <dbReference type="ARBA" id="ARBA00023284"/>
    </source>
</evidence>
<evidence type="ECO:0000256" key="4">
    <source>
        <dbReference type="ARBA" id="ARBA00022857"/>
    </source>
</evidence>
<dbReference type="InterPro" id="IPR012999">
    <property type="entry name" value="Pyr_OxRdtase_I_AS"/>
</dbReference>
<evidence type="ECO:0000256" key="5">
    <source>
        <dbReference type="ARBA" id="ARBA00023002"/>
    </source>
</evidence>
<keyword evidence="8" id="KW-0520">NAD</keyword>
<feature type="binding site" evidence="8">
    <location>
        <position position="52"/>
    </location>
    <ligand>
        <name>FAD</name>
        <dbReference type="ChEBI" id="CHEBI:57692"/>
    </ligand>
</feature>
<evidence type="ECO:0000259" key="12">
    <source>
        <dbReference type="Pfam" id="PF07992"/>
    </source>
</evidence>
<dbReference type="PANTHER" id="PTHR43014">
    <property type="entry name" value="MERCURIC REDUCTASE"/>
    <property type="match status" value="1"/>
</dbReference>
<keyword evidence="4" id="KW-0521">NADP</keyword>
<evidence type="ECO:0000256" key="8">
    <source>
        <dbReference type="PIRSR" id="PIRSR000350-3"/>
    </source>
</evidence>
<dbReference type="Pfam" id="PF02852">
    <property type="entry name" value="Pyr_redox_dim"/>
    <property type="match status" value="1"/>
</dbReference>
<protein>
    <submittedName>
        <fullName evidence="13">Dihydrolipoamide dehydrogenase</fullName>
    </submittedName>
</protein>
<organism evidence="13 14">
    <name type="scientific">Cereibacter changlensis</name>
    <dbReference type="NCBI Taxonomy" id="402884"/>
    <lineage>
        <taxon>Bacteria</taxon>
        <taxon>Pseudomonadati</taxon>
        <taxon>Pseudomonadota</taxon>
        <taxon>Alphaproteobacteria</taxon>
        <taxon>Rhodobacterales</taxon>
        <taxon>Paracoccaceae</taxon>
        <taxon>Cereibacter</taxon>
    </lineage>
</organism>
<dbReference type="EMBL" id="SWAU01000001">
    <property type="protein sequence ID" value="TKA98529.1"/>
    <property type="molecule type" value="Genomic_DNA"/>
</dbReference>
<keyword evidence="3 8" id="KW-0274">FAD</keyword>
<evidence type="ECO:0000259" key="11">
    <source>
        <dbReference type="Pfam" id="PF02852"/>
    </source>
</evidence>
<dbReference type="PROSITE" id="PS00076">
    <property type="entry name" value="PYRIDINE_REDOX_1"/>
    <property type="match status" value="1"/>
</dbReference>
<comment type="caution">
    <text evidence="13">The sequence shown here is derived from an EMBL/GenBank/DDBJ whole genome shotgun (WGS) entry which is preliminary data.</text>
</comment>
<feature type="disulfide bond" description="Redox-active" evidence="9">
    <location>
        <begin position="43"/>
        <end position="48"/>
    </location>
</feature>
<dbReference type="AlphaFoldDB" id="A0A4U0Z522"/>
<evidence type="ECO:0000313" key="14">
    <source>
        <dbReference type="Proteomes" id="UP000306340"/>
    </source>
</evidence>
<dbReference type="GO" id="GO:0050660">
    <property type="term" value="F:flavin adenine dinucleotide binding"/>
    <property type="evidence" value="ECO:0007669"/>
    <property type="project" value="TreeGrafter"/>
</dbReference>
<dbReference type="Gene3D" id="3.30.390.30">
    <property type="match status" value="1"/>
</dbReference>
<dbReference type="Pfam" id="PF07992">
    <property type="entry name" value="Pyr_redox_2"/>
    <property type="match status" value="1"/>
</dbReference>
<dbReference type="PRINTS" id="PR00368">
    <property type="entry name" value="FADPNR"/>
</dbReference>
<dbReference type="RefSeq" id="WP_136790794.1">
    <property type="nucleotide sequence ID" value="NZ_SWAU01000001.1"/>
</dbReference>
<evidence type="ECO:0000256" key="3">
    <source>
        <dbReference type="ARBA" id="ARBA00022827"/>
    </source>
</evidence>
<comment type="cofactor">
    <cofactor evidence="8">
        <name>FAD</name>
        <dbReference type="ChEBI" id="CHEBI:57692"/>
    </cofactor>
    <text evidence="8">Binds 1 FAD per subunit.</text>
</comment>
<feature type="binding site" evidence="8">
    <location>
        <position position="259"/>
    </location>
    <ligand>
        <name>NAD(+)</name>
        <dbReference type="ChEBI" id="CHEBI:57540"/>
    </ligand>
</feature>
<dbReference type="InterPro" id="IPR023753">
    <property type="entry name" value="FAD/NAD-binding_dom"/>
</dbReference>
<comment type="similarity">
    <text evidence="1 10">Belongs to the class-I pyridine nucleotide-disulfide oxidoreductase family.</text>
</comment>
<evidence type="ECO:0000256" key="10">
    <source>
        <dbReference type="RuleBase" id="RU003691"/>
    </source>
</evidence>
<dbReference type="Gene3D" id="3.50.50.60">
    <property type="entry name" value="FAD/NAD(P)-binding domain"/>
    <property type="match status" value="2"/>
</dbReference>
<feature type="domain" description="FAD/NAD(P)-binding" evidence="12">
    <location>
        <begin position="7"/>
        <end position="313"/>
    </location>
</feature>
<keyword evidence="5 10" id="KW-0560">Oxidoreductase</keyword>
<evidence type="ECO:0000256" key="2">
    <source>
        <dbReference type="ARBA" id="ARBA00022630"/>
    </source>
</evidence>
<feature type="domain" description="Pyridine nucleotide-disulphide oxidoreductase dimerisation" evidence="11">
    <location>
        <begin position="334"/>
        <end position="441"/>
    </location>
</feature>
<keyword evidence="6" id="KW-1015">Disulfide bond</keyword>
<sequence length="468" mass="49453">MPRIETDICVIGGGSGGLSVAAGAVQMGARVVLIEAGEMGGDCLNAGCVPSKALIAAAKHAQAMRSGAGFGIAPVEPEIDFSAVKEHVFRVIETIAPIDSQERFEKLGVTVLRDWARFTSPEEVQVGETTIRARRFVIATGSRPALPPIPGIDSVTAHTNETIFALREKPEHLVIIGGGPIGMEMAQAHQRLGCRVTVIAGKALPKDDPETAAIVLARLRAEGVEIIEGVHAASVAPGLTVTLDDGRQVTGSHLLVAAGRKVTLDRLNLEAAGVAFTDKGVTVDDDLRSTNRRVYAVGDAAGGMQFTHVAGYHAGVVIRSIVFGLPSKAKTAHIPWTTYTEPELAQVGLTEAQAREAHGDRLTVLRQPFHDNDRAQTEGQTEGLLKLMVVGGRPVGVSIVGAHAGELIGLWALAISARIKLSALTGAVLPYPTLNEVSKRAAGAYFSPKLFDNPMVKHVVRLIQRFLP</sequence>
<feature type="binding site" evidence="8">
    <location>
        <begin position="177"/>
        <end position="184"/>
    </location>
    <ligand>
        <name>NAD(+)</name>
        <dbReference type="ChEBI" id="CHEBI:57540"/>
    </ligand>
</feature>
<keyword evidence="2 10" id="KW-0285">Flavoprotein</keyword>
<keyword evidence="8" id="KW-0547">Nucleotide-binding</keyword>
<feature type="binding site" evidence="8">
    <location>
        <position position="299"/>
    </location>
    <ligand>
        <name>FAD</name>
        <dbReference type="ChEBI" id="CHEBI:57692"/>
    </ligand>
</feature>
<dbReference type="SUPFAM" id="SSF51905">
    <property type="entry name" value="FAD/NAD(P)-binding domain"/>
    <property type="match status" value="1"/>
</dbReference>
<proteinExistence type="inferred from homology"/>
<keyword evidence="7 10" id="KW-0676">Redox-active center</keyword>